<dbReference type="Pfam" id="PF01136">
    <property type="entry name" value="Peptidase_U32"/>
    <property type="match status" value="1"/>
</dbReference>
<accession>A0A1M6HCY4</accession>
<sequence>MERKDIEIMAPVGSYESLMAAIQGGAGSVYFGVEHLNMRSRSSNNFSLDDLRKIVEIASRNHVKTYLTLNVEIFDGEVSQMHAVLDAAHEAGVSAVIAADISVIQYARSIGLEVHISTQVNITNTGAVKFYAQFADVVVLAREMNLGRVQEISEKIHKQQIKGPSGNLVRLEMFVHGALCMAISGKCYLSLHEMNSSANRGACLQTCRRAYTVTDKETGAELEIDNEYIMSPKDLKTIHFLNKILDAGVSVLKIEGRARSPEYVKTTAECYHQAVQAWKEDTFTEEKINDWNQRLSTVFNRGFWDGYYLGQRLGEWSANYGSQATKRKIYIGKCTNYFTNIQVAEFKLQTKNLKTGDEIIITGPTTGVVQTTVKEIRFDLKPVQEGLKGQRISVPIDTKLRRSDKLFKVVDAKEVKQRK</sequence>
<comment type="similarity">
    <text evidence="3">Belongs to the peptidase U32 family.</text>
</comment>
<dbReference type="AlphaFoldDB" id="A0A1M6HCY4"/>
<dbReference type="PANTHER" id="PTHR30217:SF6">
    <property type="entry name" value="TRNA HYDROXYLATION PROTEIN P"/>
    <property type="match status" value="1"/>
</dbReference>
<keyword evidence="1 4" id="KW-0645">Protease</keyword>
<dbReference type="EMBL" id="FQZE01000013">
    <property type="protein sequence ID" value="SHJ20003.1"/>
    <property type="molecule type" value="Genomic_DNA"/>
</dbReference>
<organism evidence="4 5">
    <name type="scientific">Tangfeifania diversioriginum</name>
    <dbReference type="NCBI Taxonomy" id="1168035"/>
    <lineage>
        <taxon>Bacteria</taxon>
        <taxon>Pseudomonadati</taxon>
        <taxon>Bacteroidota</taxon>
        <taxon>Bacteroidia</taxon>
        <taxon>Marinilabiliales</taxon>
        <taxon>Prolixibacteraceae</taxon>
        <taxon>Tangfeifania</taxon>
    </lineage>
</organism>
<dbReference type="STRING" id="1168035.SAMN05444280_11340"/>
<dbReference type="GO" id="GO:0006508">
    <property type="term" value="P:proteolysis"/>
    <property type="evidence" value="ECO:0007669"/>
    <property type="project" value="UniProtKB-KW"/>
</dbReference>
<dbReference type="GO" id="GO:0008233">
    <property type="term" value="F:peptidase activity"/>
    <property type="evidence" value="ECO:0007669"/>
    <property type="project" value="UniProtKB-KW"/>
</dbReference>
<evidence type="ECO:0000256" key="3">
    <source>
        <dbReference type="ARBA" id="ARBA00038374"/>
    </source>
</evidence>
<keyword evidence="5" id="KW-1185">Reference proteome</keyword>
<protein>
    <submittedName>
        <fullName evidence="4">Putative protease</fullName>
    </submittedName>
</protein>
<evidence type="ECO:0000313" key="5">
    <source>
        <dbReference type="Proteomes" id="UP000184050"/>
    </source>
</evidence>
<reference evidence="4 5" key="1">
    <citation type="submission" date="2016-11" db="EMBL/GenBank/DDBJ databases">
        <authorList>
            <person name="Jaros S."/>
            <person name="Januszkiewicz K."/>
            <person name="Wedrychowicz H."/>
        </authorList>
    </citation>
    <scope>NUCLEOTIDE SEQUENCE [LARGE SCALE GENOMIC DNA]</scope>
    <source>
        <strain evidence="4 5">DSM 27063</strain>
    </source>
</reference>
<keyword evidence="2" id="KW-0378">Hydrolase</keyword>
<evidence type="ECO:0000256" key="1">
    <source>
        <dbReference type="ARBA" id="ARBA00022670"/>
    </source>
</evidence>
<proteinExistence type="inferred from homology"/>
<dbReference type="PROSITE" id="PS01276">
    <property type="entry name" value="PEPTIDASE_U32"/>
    <property type="match status" value="1"/>
</dbReference>
<gene>
    <name evidence="4" type="ORF">SAMN05444280_11340</name>
</gene>
<name>A0A1M6HCY4_9BACT</name>
<dbReference type="InterPro" id="IPR001539">
    <property type="entry name" value="Peptidase_U32"/>
</dbReference>
<dbReference type="Proteomes" id="UP000184050">
    <property type="component" value="Unassembled WGS sequence"/>
</dbReference>
<evidence type="ECO:0000256" key="2">
    <source>
        <dbReference type="ARBA" id="ARBA00022801"/>
    </source>
</evidence>
<dbReference type="InterPro" id="IPR051454">
    <property type="entry name" value="RNA/ubiquinone_mod_enzymes"/>
</dbReference>
<dbReference type="PANTHER" id="PTHR30217">
    <property type="entry name" value="PEPTIDASE U32 FAMILY"/>
    <property type="match status" value="1"/>
</dbReference>
<dbReference type="OrthoDB" id="9807498at2"/>
<dbReference type="RefSeq" id="WP_073168916.1">
    <property type="nucleotide sequence ID" value="NZ_FQZE01000013.1"/>
</dbReference>
<evidence type="ECO:0000313" key="4">
    <source>
        <dbReference type="EMBL" id="SHJ20003.1"/>
    </source>
</evidence>